<evidence type="ECO:0000313" key="2">
    <source>
        <dbReference type="Proteomes" id="UP000334990"/>
    </source>
</evidence>
<sequence>MPELDQDLTSTETEIDPELLTDRLAALYTLVMTDDSLDDPDLDPADWDGGPG</sequence>
<dbReference type="Proteomes" id="UP000334990">
    <property type="component" value="Unassembled WGS sequence"/>
</dbReference>
<reference evidence="1 2" key="1">
    <citation type="submission" date="2019-10" db="EMBL/GenBank/DDBJ databases">
        <title>Whole genome shotgun sequence of Acrocarpospora corrugata NBRC 13972.</title>
        <authorList>
            <person name="Ichikawa N."/>
            <person name="Kimura A."/>
            <person name="Kitahashi Y."/>
            <person name="Komaki H."/>
            <person name="Oguchi A."/>
        </authorList>
    </citation>
    <scope>NUCLEOTIDE SEQUENCE [LARGE SCALE GENOMIC DNA]</scope>
    <source>
        <strain evidence="1 2">NBRC 13972</strain>
    </source>
</reference>
<dbReference type="RefSeq" id="WP_155335191.1">
    <property type="nucleotide sequence ID" value="NZ_BAAABN010000078.1"/>
</dbReference>
<keyword evidence="2" id="KW-1185">Reference proteome</keyword>
<proteinExistence type="predicted"/>
<dbReference type="AlphaFoldDB" id="A0A5M3VQ70"/>
<name>A0A5M3VQ70_9ACTN</name>
<gene>
    <name evidence="1" type="ORF">Acor_08390</name>
</gene>
<accession>A0A5M3VQ70</accession>
<comment type="caution">
    <text evidence="1">The sequence shown here is derived from an EMBL/GenBank/DDBJ whole genome shotgun (WGS) entry which is preliminary data.</text>
</comment>
<evidence type="ECO:0000313" key="1">
    <source>
        <dbReference type="EMBL" id="GER98775.1"/>
    </source>
</evidence>
<organism evidence="1 2">
    <name type="scientific">Acrocarpospora corrugata</name>
    <dbReference type="NCBI Taxonomy" id="35763"/>
    <lineage>
        <taxon>Bacteria</taxon>
        <taxon>Bacillati</taxon>
        <taxon>Actinomycetota</taxon>
        <taxon>Actinomycetes</taxon>
        <taxon>Streptosporangiales</taxon>
        <taxon>Streptosporangiaceae</taxon>
        <taxon>Acrocarpospora</taxon>
    </lineage>
</organism>
<protein>
    <submittedName>
        <fullName evidence="1">Uncharacterized protein</fullName>
    </submittedName>
</protein>
<dbReference type="EMBL" id="BLAD01000037">
    <property type="protein sequence ID" value="GER98775.1"/>
    <property type="molecule type" value="Genomic_DNA"/>
</dbReference>